<sequence>MRQVPLESADIAPGHVVEWRITPPDPAHADHADHRETRNRRSASFNQDKHHALIDESRNTDEPLASWLAVTFEIQGTLNRAALESALLFLVRRHDVLRCEFQRLLGNLSYAVHRPDGIEIEAIDMGEFDTSQEIRAFLSDGFQKGVDTMAWPPYVMGAVIRETGSSTVYLAFDHIVSDGMSMPNVVRDVQVAYAAYRRGAEPDLPPPGSYLEFAREQRRGYASIGVDDDRLAYWRSFIGRNGGVFPRFPLDLGGEPGRLYPAVNETATLLDDRQSEALEARCRDVGGKPFMGLLAAVAVALREEGGPDLYRALMPLSERGRGTWRNSLGWFVNTLPIEFPVSRDLGFAQLVTGVRDGFTTMMESIDVPFIRAWELLAPEHFTGRCWPFPVNFVSYIDMRKCPGAEHHPRWRPTAYVWVSRVNGSTSWFQRDSAGLHVNSIYVDTPQAHRTMAALHHTLRETLRAMARPVALAGPRAVPDVLLKA</sequence>
<evidence type="ECO:0000256" key="1">
    <source>
        <dbReference type="SAM" id="MobiDB-lite"/>
    </source>
</evidence>
<dbReference type="EMBL" id="BAAAKJ010000501">
    <property type="protein sequence ID" value="GAA1414818.1"/>
    <property type="molecule type" value="Genomic_DNA"/>
</dbReference>
<feature type="compositionally biased region" description="Basic and acidic residues" evidence="1">
    <location>
        <begin position="47"/>
        <end position="56"/>
    </location>
</feature>
<feature type="domain" description="Condensation" evidence="2">
    <location>
        <begin position="63"/>
        <end position="370"/>
    </location>
</feature>
<dbReference type="Pfam" id="PF00668">
    <property type="entry name" value="Condensation"/>
    <property type="match status" value="1"/>
</dbReference>
<dbReference type="InterPro" id="IPR001242">
    <property type="entry name" value="Condensation_dom"/>
</dbReference>
<feature type="region of interest" description="Disordered" evidence="1">
    <location>
        <begin position="20"/>
        <end position="56"/>
    </location>
</feature>
<dbReference type="Proteomes" id="UP001499863">
    <property type="component" value="Unassembled WGS sequence"/>
</dbReference>
<dbReference type="RefSeq" id="WP_344345425.1">
    <property type="nucleotide sequence ID" value="NZ_BAAAKJ010000501.1"/>
</dbReference>
<evidence type="ECO:0000313" key="3">
    <source>
        <dbReference type="EMBL" id="GAA1414818.1"/>
    </source>
</evidence>
<dbReference type="Gene3D" id="3.30.559.10">
    <property type="entry name" value="Chloramphenicol acetyltransferase-like domain"/>
    <property type="match status" value="1"/>
</dbReference>
<dbReference type="PANTHER" id="PTHR45527">
    <property type="entry name" value="NONRIBOSOMAL PEPTIDE SYNTHETASE"/>
    <property type="match status" value="1"/>
</dbReference>
<dbReference type="Gene3D" id="3.30.559.30">
    <property type="entry name" value="Nonribosomal peptide synthetase, condensation domain"/>
    <property type="match status" value="1"/>
</dbReference>
<reference evidence="3 4" key="1">
    <citation type="journal article" date="2019" name="Int. J. Syst. Evol. Microbiol.">
        <title>The Global Catalogue of Microorganisms (GCM) 10K type strain sequencing project: providing services to taxonomists for standard genome sequencing and annotation.</title>
        <authorList>
            <consortium name="The Broad Institute Genomics Platform"/>
            <consortium name="The Broad Institute Genome Sequencing Center for Infectious Disease"/>
            <person name="Wu L."/>
            <person name="Ma J."/>
        </authorList>
    </citation>
    <scope>NUCLEOTIDE SEQUENCE [LARGE SCALE GENOMIC DNA]</scope>
    <source>
        <strain evidence="3 4">JCM 12393</strain>
    </source>
</reference>
<dbReference type="SUPFAM" id="SSF52777">
    <property type="entry name" value="CoA-dependent acyltransferases"/>
    <property type="match status" value="2"/>
</dbReference>
<feature type="compositionally biased region" description="Basic and acidic residues" evidence="1">
    <location>
        <begin position="27"/>
        <end position="36"/>
    </location>
</feature>
<protein>
    <submittedName>
        <fullName evidence="3">Condensation domain-containing protein</fullName>
    </submittedName>
</protein>
<organism evidence="3 4">
    <name type="scientific">Kitasatospora putterlickiae</name>
    <dbReference type="NCBI Taxonomy" id="221725"/>
    <lineage>
        <taxon>Bacteria</taxon>
        <taxon>Bacillati</taxon>
        <taxon>Actinomycetota</taxon>
        <taxon>Actinomycetes</taxon>
        <taxon>Kitasatosporales</taxon>
        <taxon>Streptomycetaceae</taxon>
        <taxon>Kitasatospora</taxon>
    </lineage>
</organism>
<proteinExistence type="predicted"/>
<evidence type="ECO:0000259" key="2">
    <source>
        <dbReference type="Pfam" id="PF00668"/>
    </source>
</evidence>
<gene>
    <name evidence="3" type="ORF">GCM10009639_68680</name>
</gene>
<comment type="caution">
    <text evidence="3">The sequence shown here is derived from an EMBL/GenBank/DDBJ whole genome shotgun (WGS) entry which is preliminary data.</text>
</comment>
<keyword evidence="4" id="KW-1185">Reference proteome</keyword>
<dbReference type="PANTHER" id="PTHR45527:SF1">
    <property type="entry name" value="FATTY ACID SYNTHASE"/>
    <property type="match status" value="1"/>
</dbReference>
<dbReference type="InterPro" id="IPR023213">
    <property type="entry name" value="CAT-like_dom_sf"/>
</dbReference>
<name>A0ABN1YKM9_9ACTN</name>
<evidence type="ECO:0000313" key="4">
    <source>
        <dbReference type="Proteomes" id="UP001499863"/>
    </source>
</evidence>
<accession>A0ABN1YKM9</accession>